<sequence>MLWLSTNKNIKDTEKLIENTWFTLFLYKSNKNLNKKYFVFEPNNKDYKPITGKENKLKTLKIQIYPTKFESKMLNKWFDGTQWTYNKIVELYFYGKFNHTQVHECLNDSYIEYYPDLHWLQ</sequence>
<evidence type="ECO:0000313" key="1">
    <source>
        <dbReference type="EMBL" id="CAG8714877.1"/>
    </source>
</evidence>
<reference evidence="1" key="1">
    <citation type="submission" date="2021-06" db="EMBL/GenBank/DDBJ databases">
        <authorList>
            <person name="Kallberg Y."/>
            <person name="Tangrot J."/>
            <person name="Rosling A."/>
        </authorList>
    </citation>
    <scope>NUCLEOTIDE SEQUENCE</scope>
    <source>
        <strain evidence="1">IL203A</strain>
    </source>
</reference>
<organism evidence="1 2">
    <name type="scientific">Dentiscutata heterogama</name>
    <dbReference type="NCBI Taxonomy" id="1316150"/>
    <lineage>
        <taxon>Eukaryota</taxon>
        <taxon>Fungi</taxon>
        <taxon>Fungi incertae sedis</taxon>
        <taxon>Mucoromycota</taxon>
        <taxon>Glomeromycotina</taxon>
        <taxon>Glomeromycetes</taxon>
        <taxon>Diversisporales</taxon>
        <taxon>Gigasporaceae</taxon>
        <taxon>Dentiscutata</taxon>
    </lineage>
</organism>
<gene>
    <name evidence="1" type="ORF">DHETER_LOCUS12481</name>
</gene>
<dbReference type="Proteomes" id="UP000789702">
    <property type="component" value="Unassembled WGS sequence"/>
</dbReference>
<protein>
    <submittedName>
        <fullName evidence="1">10327_t:CDS:1</fullName>
    </submittedName>
</protein>
<accession>A0ACA9PM40</accession>
<proteinExistence type="predicted"/>
<keyword evidence="2" id="KW-1185">Reference proteome</keyword>
<comment type="caution">
    <text evidence="1">The sequence shown here is derived from an EMBL/GenBank/DDBJ whole genome shotgun (WGS) entry which is preliminary data.</text>
</comment>
<feature type="non-terminal residue" evidence="1">
    <location>
        <position position="121"/>
    </location>
</feature>
<evidence type="ECO:0000313" key="2">
    <source>
        <dbReference type="Proteomes" id="UP000789702"/>
    </source>
</evidence>
<dbReference type="EMBL" id="CAJVPU010030743">
    <property type="protein sequence ID" value="CAG8714877.1"/>
    <property type="molecule type" value="Genomic_DNA"/>
</dbReference>
<name>A0ACA9PM40_9GLOM</name>